<evidence type="ECO:0000256" key="15">
    <source>
        <dbReference type="ARBA" id="ARBA00023198"/>
    </source>
</evidence>
<keyword evidence="17" id="KW-0539">Nucleus</keyword>
<dbReference type="Pfam" id="PF13553">
    <property type="entry name" value="FIIND"/>
    <property type="match status" value="1"/>
</dbReference>
<reference evidence="23" key="2">
    <citation type="submission" date="2025-08" db="UniProtKB">
        <authorList>
            <consortium name="Ensembl"/>
        </authorList>
    </citation>
    <scope>IDENTIFICATION</scope>
    <source>
        <strain evidence="23">Thoroughbred</strain>
    </source>
</reference>
<dbReference type="InterPro" id="IPR032675">
    <property type="entry name" value="LRR_dom_sf"/>
</dbReference>
<dbReference type="GO" id="GO:0006954">
    <property type="term" value="P:inflammatory response"/>
    <property type="evidence" value="ECO:0000318"/>
    <property type="project" value="GO_Central"/>
</dbReference>
<dbReference type="Pfam" id="PF13516">
    <property type="entry name" value="LRR_6"/>
    <property type="match status" value="2"/>
</dbReference>
<reference evidence="23 24" key="1">
    <citation type="journal article" date="2009" name="Science">
        <title>Genome sequence, comparative analysis, and population genetics of the domestic horse.</title>
        <authorList>
            <consortium name="Broad Institute Genome Sequencing Platform"/>
            <consortium name="Broad Institute Whole Genome Assembly Team"/>
            <person name="Wade C.M."/>
            <person name="Giulotto E."/>
            <person name="Sigurdsson S."/>
            <person name="Zoli M."/>
            <person name="Gnerre S."/>
            <person name="Imsland F."/>
            <person name="Lear T.L."/>
            <person name="Adelson D.L."/>
            <person name="Bailey E."/>
            <person name="Bellone R.R."/>
            <person name="Bloecker H."/>
            <person name="Distl O."/>
            <person name="Edgar R.C."/>
            <person name="Garber M."/>
            <person name="Leeb T."/>
            <person name="Mauceli E."/>
            <person name="MacLeod J.N."/>
            <person name="Penedo M.C.T."/>
            <person name="Raison J.M."/>
            <person name="Sharpe T."/>
            <person name="Vogel J."/>
            <person name="Andersson L."/>
            <person name="Antczak D.F."/>
            <person name="Biagi T."/>
            <person name="Binns M.M."/>
            <person name="Chowdhary B.P."/>
            <person name="Coleman S.J."/>
            <person name="Della Valle G."/>
            <person name="Fryc S."/>
            <person name="Guerin G."/>
            <person name="Hasegawa T."/>
            <person name="Hill E.W."/>
            <person name="Jurka J."/>
            <person name="Kiialainen A."/>
            <person name="Lindgren G."/>
            <person name="Liu J."/>
            <person name="Magnani E."/>
            <person name="Mickelson J.R."/>
            <person name="Murray J."/>
            <person name="Nergadze S.G."/>
            <person name="Onofrio R."/>
            <person name="Pedroni S."/>
            <person name="Piras M.F."/>
            <person name="Raudsepp T."/>
            <person name="Rocchi M."/>
            <person name="Roeed K.H."/>
            <person name="Ryder O.A."/>
            <person name="Searle S."/>
            <person name="Skow L."/>
            <person name="Swinburne J.E."/>
            <person name="Syvaenen A.C."/>
            <person name="Tozaki T."/>
            <person name="Valberg S.J."/>
            <person name="Vaudin M."/>
            <person name="White J.R."/>
            <person name="Zody M.C."/>
            <person name="Lander E.S."/>
            <person name="Lindblad-Toh K."/>
        </authorList>
    </citation>
    <scope>NUCLEOTIDE SEQUENCE [LARGE SCALE GENOMIC DNA]</scope>
    <source>
        <strain evidence="23 24">Thoroughbred</strain>
    </source>
</reference>
<dbReference type="Pfam" id="PF17779">
    <property type="entry name" value="WHD_NOD2"/>
    <property type="match status" value="1"/>
</dbReference>
<dbReference type="PROSITE" id="PS50837">
    <property type="entry name" value="NACHT"/>
    <property type="match status" value="1"/>
</dbReference>
<keyword evidence="8" id="KW-0645">Protease</keyword>
<dbReference type="Pfam" id="PF00619">
    <property type="entry name" value="CARD"/>
    <property type="match status" value="1"/>
</dbReference>
<keyword evidence="9" id="KW-0677">Repeat</keyword>
<dbReference type="GO" id="GO:0019899">
    <property type="term" value="F:enzyme binding"/>
    <property type="evidence" value="ECO:0007669"/>
    <property type="project" value="Ensembl"/>
</dbReference>
<dbReference type="GO" id="GO:0008233">
    <property type="term" value="F:peptidase activity"/>
    <property type="evidence" value="ECO:0007669"/>
    <property type="project" value="UniProtKB-KW"/>
</dbReference>
<dbReference type="InterPro" id="IPR011029">
    <property type="entry name" value="DEATH-like_dom_sf"/>
</dbReference>
<feature type="domain" description="Pyrin" evidence="20">
    <location>
        <begin position="31"/>
        <end position="120"/>
    </location>
</feature>
<evidence type="ECO:0000259" key="20">
    <source>
        <dbReference type="PROSITE" id="PS50824"/>
    </source>
</evidence>
<dbReference type="PROSITE" id="PS51450">
    <property type="entry name" value="LRR"/>
    <property type="match status" value="1"/>
</dbReference>
<keyword evidence="4" id="KW-0963">Cytoplasm</keyword>
<keyword evidence="16" id="KW-1271">Inflammasome</keyword>
<gene>
    <name evidence="23" type="primary">NLRP1</name>
</gene>
<dbReference type="GO" id="GO:0003725">
    <property type="term" value="F:double-stranded RNA binding"/>
    <property type="evidence" value="ECO:0007669"/>
    <property type="project" value="Ensembl"/>
</dbReference>
<feature type="region of interest" description="Disordered" evidence="18">
    <location>
        <begin position="1"/>
        <end position="34"/>
    </location>
</feature>
<dbReference type="GO" id="GO:0072559">
    <property type="term" value="C:NLRP3 inflammasome complex"/>
    <property type="evidence" value="ECO:0000318"/>
    <property type="project" value="GO_Central"/>
</dbReference>
<evidence type="ECO:0000256" key="2">
    <source>
        <dbReference type="ARBA" id="ARBA00004123"/>
    </source>
</evidence>
<dbReference type="SUPFAM" id="SSF47986">
    <property type="entry name" value="DEATH domain"/>
    <property type="match status" value="2"/>
</dbReference>
<dbReference type="InterPro" id="IPR041075">
    <property type="entry name" value="NOD1/2_WH"/>
</dbReference>
<keyword evidence="5" id="KW-0399">Innate immunity</keyword>
<feature type="domain" description="FIIND" evidence="22">
    <location>
        <begin position="1069"/>
        <end position="1352"/>
    </location>
</feature>
<dbReference type="GO" id="GO:0019904">
    <property type="term" value="F:protein domain specific binding"/>
    <property type="evidence" value="ECO:0007669"/>
    <property type="project" value="Ensembl"/>
</dbReference>
<dbReference type="SUPFAM" id="SSF52047">
    <property type="entry name" value="RNI-like"/>
    <property type="match status" value="1"/>
</dbReference>
<dbReference type="GO" id="GO:0072558">
    <property type="term" value="C:NLRP1 inflammasome complex"/>
    <property type="evidence" value="ECO:0007669"/>
    <property type="project" value="Ensembl"/>
</dbReference>
<dbReference type="GO" id="GO:0140374">
    <property type="term" value="P:antiviral innate immune response"/>
    <property type="evidence" value="ECO:0007669"/>
    <property type="project" value="Ensembl"/>
</dbReference>
<dbReference type="Pfam" id="PF05729">
    <property type="entry name" value="NACHT"/>
    <property type="match status" value="1"/>
</dbReference>
<dbReference type="InterPro" id="IPR041267">
    <property type="entry name" value="NLRP_HD2"/>
</dbReference>
<organism evidence="23 24">
    <name type="scientific">Equus caballus</name>
    <name type="common">Horse</name>
    <dbReference type="NCBI Taxonomy" id="9796"/>
    <lineage>
        <taxon>Eukaryota</taxon>
        <taxon>Metazoa</taxon>
        <taxon>Chordata</taxon>
        <taxon>Craniata</taxon>
        <taxon>Vertebrata</taxon>
        <taxon>Euteleostomi</taxon>
        <taxon>Mammalia</taxon>
        <taxon>Eutheria</taxon>
        <taxon>Laurasiatheria</taxon>
        <taxon>Perissodactyla</taxon>
        <taxon>Equidae</taxon>
        <taxon>Equus</taxon>
    </lineage>
</organism>
<sequence>MAAQDLVPGVQAQETEDSEEHRTAPPAQAEMAGGAELQWPWYLESREKKEPKEFQLRLPDAHSRHSPGETVAQVEASGPEVASRLVALYGQRQAWDLALLTQRRMDLSRVSIQAHREAASIPIQVSSLHASLGKPNLEFSSAPTSTMVLGHWVPEAPGLLQDSQRKNLRHLPGTSGHTWKENPPSFPFQDFPYSPVCESPSQESPNAPTSTAVLGGWEFPPQSMLACRKQEPPRTAWPLAETPGKHSTGIRERYQKQWRETPCPTQSRQNEDLHQKFVQLLLLHTSDPGSHESLVRRCCPHGVVEEEGHLIEIGDLFGPGLGTQRGPHTVVLHGVTGIGKSTLARQVRGAWEEGRLYRDRFQHVFYFNCTELAQSKPVSLAKLMGEDCAAPAPPIRSQQEKMLFILDGLDEPELVLEEQRPLCEDWSLRQPVPRVLHSLLRKVLLPEASLLVTARTPAPQKFILSLEHPHWVEVLGFSESSRKEYFYRYFTEESQAVQAFSLVESNPALLTLCLVPFVSWMVCTCLKQQMERGEELSLTSQTTTALCLHYLSQALPAQPLRTQLRCLCSLAAEGVGQGETLFSLNDLRKHRLDGACISTLLKMGLLQKHPTSQRYSFIHPFFQGFFAAMSYALGDKEKSDHLNSTRRIKKLLEKCERHDPFGTPTTPFLFGLLSEQGVRKMEHIFRCKLSQERKGDLLQKVEAEVRRGHPSLPPYSLQVLRCLYEIQDEDFLTQAMAHFQRTRMYVQTDMELLVFTFCVKFCHHVERLQLNESGPHRQAWRPSSVVLLSRAPVTDACWKVLFSVLQVTGSLKELDLSGNFLSLSAVQSLCEALRHPRCHLQTLRFIHSCQNLEATKTSFSRLASCGLTAEGCKDLASGLSTSQTLTELELSCNVLEDAGVKHLCQGLRQPSCVLQRLLLVSCGLTSGFCQDLASVLSAGSRLTELDLQQNKLGDLGVKLLCEGLRRPTCQLMLLWLDQTQLNEEVTEMLRALEKNAQLLILSRWKPSVTTPNEGRDGGEMSENRCSLKRQRAESESSSPQVVQVQPLFLPFPASPGDPHVEPLETKDDFWGPMGPVATEVVDKERSLYRVHLPMAGSYRWPNTGLHFVVRGPVTIEIEFCAWGQFLDRTVPQHSWMVVGPLFDIKAEPGAVAAVYLPHFVVLQGAHVDISLFQVAHFKEEGMLLEKPARVEPCYAVLENPSFSPVGVLLRMIHAALPFIPVTSTVLLYYHFQPEEVTFHLYLIPNDCTIRKAIDDEEKKFQFVRIHKPPPLTPLYVGSRYTVSGSKKLEIIPKELELCYRSPGESQLFSEFYIDHFGTGIKLQMRDKKDGTVVWEALVKRGDLRLTATPVPPALKVSPSHGLAPASLHFVDRYREQLVARVTSVDPVLDKLHGLVLSEEQYEKVRAEATTPSQMRKLFSFSKSWDWACKDKFYQALKETHPHLIVELWEKWGHGGELGTASKLGS</sequence>
<feature type="domain" description="NACHT" evidence="21">
    <location>
        <begin position="328"/>
        <end position="633"/>
    </location>
</feature>
<dbReference type="GO" id="GO:0051260">
    <property type="term" value="P:protein homooligomerization"/>
    <property type="evidence" value="ECO:0007669"/>
    <property type="project" value="Ensembl"/>
</dbReference>
<dbReference type="GO" id="GO:0005634">
    <property type="term" value="C:nucleus"/>
    <property type="evidence" value="ECO:0000318"/>
    <property type="project" value="GO_Central"/>
</dbReference>
<dbReference type="FunFam" id="3.40.50.300:FF:000897">
    <property type="entry name" value="NLR family pyrin domain containing 1"/>
    <property type="match status" value="1"/>
</dbReference>
<dbReference type="Pfam" id="PF23679">
    <property type="entry name" value="UPA-FIIND"/>
    <property type="match status" value="1"/>
</dbReference>
<reference evidence="23" key="3">
    <citation type="submission" date="2025-09" db="UniProtKB">
        <authorList>
            <consortium name="Ensembl"/>
        </authorList>
    </citation>
    <scope>IDENTIFICATION</scope>
    <source>
        <strain evidence="23">Thoroughbred</strain>
    </source>
</reference>
<feature type="compositionally biased region" description="Basic and acidic residues" evidence="18">
    <location>
        <begin position="249"/>
        <end position="259"/>
    </location>
</feature>
<dbReference type="PANTHER" id="PTHR46985">
    <property type="entry name" value="NACHT, LRR AND PYD DOMAINS-CONTAINING PROTEIN 1"/>
    <property type="match status" value="1"/>
</dbReference>
<dbReference type="Gene3D" id="3.80.10.10">
    <property type="entry name" value="Ribonuclease Inhibitor"/>
    <property type="match status" value="1"/>
</dbReference>
<dbReference type="PROSITE" id="PS50824">
    <property type="entry name" value="DAPIN"/>
    <property type="match status" value="1"/>
</dbReference>
<keyword evidence="15" id="KW-0395">Inflammatory response</keyword>
<dbReference type="PROSITE" id="PS50209">
    <property type="entry name" value="CARD"/>
    <property type="match status" value="1"/>
</dbReference>
<name>A0A9L0RFW2_HORSE</name>
<evidence type="ECO:0000256" key="5">
    <source>
        <dbReference type="ARBA" id="ARBA00022588"/>
    </source>
</evidence>
<keyword evidence="10" id="KW-0547">Nucleotide-binding</keyword>
<dbReference type="SUPFAM" id="SSF52540">
    <property type="entry name" value="P-loop containing nucleoside triphosphate hydrolases"/>
    <property type="match status" value="1"/>
</dbReference>
<keyword evidence="7" id="KW-0433">Leucine-rich repeat</keyword>
<evidence type="ECO:0000256" key="7">
    <source>
        <dbReference type="ARBA" id="ARBA00022614"/>
    </source>
</evidence>
<dbReference type="GO" id="GO:0140639">
    <property type="term" value="P:positive regulation of pyroptotic inflammatory response"/>
    <property type="evidence" value="ECO:0007669"/>
    <property type="project" value="Ensembl"/>
</dbReference>
<dbReference type="InterPro" id="IPR033516">
    <property type="entry name" value="CARD8/ASC/NALP1_CARD"/>
</dbReference>
<feature type="compositionally biased region" description="Polar residues" evidence="18">
    <location>
        <begin position="199"/>
        <end position="212"/>
    </location>
</feature>
<keyword evidence="13" id="KW-0832">Ubl conjugation</keyword>
<evidence type="ECO:0000256" key="11">
    <source>
        <dbReference type="ARBA" id="ARBA00022801"/>
    </source>
</evidence>
<dbReference type="GO" id="GO:0051604">
    <property type="term" value="P:protein maturation"/>
    <property type="evidence" value="ECO:0007669"/>
    <property type="project" value="Ensembl"/>
</dbReference>
<keyword evidence="6" id="KW-1210">Necrosis</keyword>
<dbReference type="GO" id="GO:0005524">
    <property type="term" value="F:ATP binding"/>
    <property type="evidence" value="ECO:0007669"/>
    <property type="project" value="UniProtKB-KW"/>
</dbReference>
<dbReference type="InterPro" id="IPR007111">
    <property type="entry name" value="NACHT_NTPase"/>
</dbReference>
<evidence type="ECO:0000313" key="24">
    <source>
        <dbReference type="Proteomes" id="UP000002281"/>
    </source>
</evidence>
<evidence type="ECO:0000259" key="19">
    <source>
        <dbReference type="PROSITE" id="PS50209"/>
    </source>
</evidence>
<keyword evidence="12" id="KW-0067">ATP-binding</keyword>
<dbReference type="InterPro" id="IPR001315">
    <property type="entry name" value="CARD"/>
</dbReference>
<evidence type="ECO:0000256" key="6">
    <source>
        <dbReference type="ARBA" id="ARBA00022590"/>
    </source>
</evidence>
<dbReference type="SMART" id="SM00368">
    <property type="entry name" value="LRR_RI"/>
    <property type="match status" value="5"/>
</dbReference>
<dbReference type="GO" id="GO:0042981">
    <property type="term" value="P:regulation of apoptotic process"/>
    <property type="evidence" value="ECO:0007669"/>
    <property type="project" value="InterPro"/>
</dbReference>
<evidence type="ECO:0000256" key="14">
    <source>
        <dbReference type="ARBA" id="ARBA00022859"/>
    </source>
</evidence>
<dbReference type="InterPro" id="IPR004020">
    <property type="entry name" value="DAPIN"/>
</dbReference>
<dbReference type="GO" id="GO:0005654">
    <property type="term" value="C:nucleoplasm"/>
    <property type="evidence" value="ECO:0007669"/>
    <property type="project" value="Ensembl"/>
</dbReference>
<dbReference type="GO" id="GO:0051402">
    <property type="term" value="P:neuron apoptotic process"/>
    <property type="evidence" value="ECO:0007669"/>
    <property type="project" value="Ensembl"/>
</dbReference>
<keyword evidence="14" id="KW-0391">Immunity</keyword>
<accession>A0A9L0RFW2</accession>
<dbReference type="InterPro" id="IPR001611">
    <property type="entry name" value="Leu-rich_rpt"/>
</dbReference>
<dbReference type="GO" id="GO:0140608">
    <property type="term" value="F:cysteine-type endopeptidase activator activity"/>
    <property type="evidence" value="ECO:0000318"/>
    <property type="project" value="GO_Central"/>
</dbReference>
<evidence type="ECO:0000259" key="21">
    <source>
        <dbReference type="PROSITE" id="PS50837"/>
    </source>
</evidence>
<evidence type="ECO:0000259" key="22">
    <source>
        <dbReference type="PROSITE" id="PS51830"/>
    </source>
</evidence>
<evidence type="ECO:0000256" key="3">
    <source>
        <dbReference type="ARBA" id="ARBA00008665"/>
    </source>
</evidence>
<dbReference type="PROSITE" id="PS51830">
    <property type="entry name" value="FIIND"/>
    <property type="match status" value="1"/>
</dbReference>
<evidence type="ECO:0000256" key="18">
    <source>
        <dbReference type="SAM" id="MobiDB-lite"/>
    </source>
</evidence>
<evidence type="ECO:0000256" key="13">
    <source>
        <dbReference type="ARBA" id="ARBA00022843"/>
    </source>
</evidence>
<feature type="region of interest" description="Disordered" evidence="18">
    <location>
        <begin position="1009"/>
        <end position="1038"/>
    </location>
</feature>
<dbReference type="GO" id="GO:0141201">
    <property type="term" value="P:pyroptotic cell death"/>
    <property type="evidence" value="ECO:0007669"/>
    <property type="project" value="Ensembl"/>
</dbReference>
<feature type="compositionally biased region" description="Basic and acidic residues" evidence="18">
    <location>
        <begin position="1013"/>
        <end position="1022"/>
    </location>
</feature>
<evidence type="ECO:0000256" key="16">
    <source>
        <dbReference type="ARBA" id="ARBA00023233"/>
    </source>
</evidence>
<dbReference type="GO" id="GO:0097193">
    <property type="term" value="P:intrinsic apoptotic signaling pathway"/>
    <property type="evidence" value="ECO:0000318"/>
    <property type="project" value="GO_Central"/>
</dbReference>
<evidence type="ECO:0000256" key="4">
    <source>
        <dbReference type="ARBA" id="ARBA00022490"/>
    </source>
</evidence>
<evidence type="ECO:0000256" key="9">
    <source>
        <dbReference type="ARBA" id="ARBA00022737"/>
    </source>
</evidence>
<dbReference type="GO" id="GO:0097264">
    <property type="term" value="P:self proteolysis"/>
    <property type="evidence" value="ECO:0007669"/>
    <property type="project" value="Ensembl"/>
</dbReference>
<dbReference type="GO" id="GO:0140693">
    <property type="term" value="F:molecular condensate scaffold activity"/>
    <property type="evidence" value="ECO:0007669"/>
    <property type="project" value="Ensembl"/>
</dbReference>
<proteinExistence type="inferred from homology"/>
<evidence type="ECO:0000256" key="1">
    <source>
        <dbReference type="ARBA" id="ARBA00004110"/>
    </source>
</evidence>
<dbReference type="GO" id="GO:0003690">
    <property type="term" value="F:double-stranded DNA binding"/>
    <property type="evidence" value="ECO:0007669"/>
    <property type="project" value="Ensembl"/>
</dbReference>
<dbReference type="Gene3D" id="3.40.50.300">
    <property type="entry name" value="P-loop containing nucleotide triphosphate hydrolases"/>
    <property type="match status" value="1"/>
</dbReference>
<protein>
    <submittedName>
        <fullName evidence="23">NLR family pyrin domain containing 1</fullName>
    </submittedName>
</protein>
<feature type="domain" description="CARD" evidence="19">
    <location>
        <begin position="1362"/>
        <end position="1451"/>
    </location>
</feature>
<dbReference type="GO" id="GO:0002218">
    <property type="term" value="P:activation of innate immune response"/>
    <property type="evidence" value="ECO:0000318"/>
    <property type="project" value="GO_Central"/>
</dbReference>
<dbReference type="CDD" id="cd08330">
    <property type="entry name" value="CARD_ASC_NALP1"/>
    <property type="match status" value="1"/>
</dbReference>
<dbReference type="InterPro" id="IPR027417">
    <property type="entry name" value="P-loop_NTPase"/>
</dbReference>
<evidence type="ECO:0000256" key="8">
    <source>
        <dbReference type="ARBA" id="ARBA00022670"/>
    </source>
</evidence>
<dbReference type="Ensembl" id="ENSECAT00000093012.1">
    <property type="protein sequence ID" value="ENSECAP00000061699.1"/>
    <property type="gene ID" value="ENSECAG00000008523.4"/>
</dbReference>
<evidence type="ECO:0000256" key="12">
    <source>
        <dbReference type="ARBA" id="ARBA00022840"/>
    </source>
</evidence>
<evidence type="ECO:0000256" key="10">
    <source>
        <dbReference type="ARBA" id="ARBA00022741"/>
    </source>
</evidence>
<dbReference type="PANTHER" id="PTHR46985:SF3">
    <property type="entry name" value="NACHT, LRR AND PYD DOMAINS-CONTAINING PROTEIN 1"/>
    <property type="match status" value="1"/>
</dbReference>
<dbReference type="GO" id="GO:0032731">
    <property type="term" value="P:positive regulation of interleukin-1 beta production"/>
    <property type="evidence" value="ECO:0007669"/>
    <property type="project" value="Ensembl"/>
</dbReference>
<dbReference type="Proteomes" id="UP000002281">
    <property type="component" value="Chromosome 11"/>
</dbReference>
<dbReference type="InterPro" id="IPR051249">
    <property type="entry name" value="NLRP_Inflammasome"/>
</dbReference>
<dbReference type="GO" id="GO:0035591">
    <property type="term" value="F:signaling adaptor activity"/>
    <property type="evidence" value="ECO:0007669"/>
    <property type="project" value="Ensembl"/>
</dbReference>
<evidence type="ECO:0000256" key="17">
    <source>
        <dbReference type="ARBA" id="ARBA00023242"/>
    </source>
</evidence>
<comment type="similarity">
    <text evidence="3">Belongs to the NLRP family.</text>
</comment>
<dbReference type="GeneTree" id="ENSGT00940000162176"/>
<dbReference type="Gene3D" id="1.10.533.10">
    <property type="entry name" value="Death Domain, Fas"/>
    <property type="match status" value="2"/>
</dbReference>
<dbReference type="GO" id="GO:1904784">
    <property type="term" value="P:NLRP1 inflammasome complex assembly"/>
    <property type="evidence" value="ECO:0007669"/>
    <property type="project" value="Ensembl"/>
</dbReference>
<keyword evidence="24" id="KW-1185">Reference proteome</keyword>
<dbReference type="GO" id="GO:0071493">
    <property type="term" value="P:cellular response to UV-B"/>
    <property type="evidence" value="ECO:0007669"/>
    <property type="project" value="Ensembl"/>
</dbReference>
<comment type="subcellular location">
    <subcellularLocation>
        <location evidence="1">Inflammasome</location>
    </subcellularLocation>
    <subcellularLocation>
        <location evidence="2">Nucleus</location>
    </subcellularLocation>
</comment>
<feature type="region of interest" description="Disordered" evidence="18">
    <location>
        <begin position="227"/>
        <end position="268"/>
    </location>
</feature>
<dbReference type="FunFam" id="1.10.533.10:FF:000013">
    <property type="entry name" value="Apoptosis-associated speck-like protein containing a CARD"/>
    <property type="match status" value="1"/>
</dbReference>
<dbReference type="InterPro" id="IPR025307">
    <property type="entry name" value="FIIND_dom"/>
</dbReference>
<dbReference type="Pfam" id="PF17776">
    <property type="entry name" value="NLRC4_HD2"/>
    <property type="match status" value="1"/>
</dbReference>
<dbReference type="GO" id="GO:0038187">
    <property type="term" value="F:pattern recognition receptor activity"/>
    <property type="evidence" value="ECO:0000318"/>
    <property type="project" value="GO_Central"/>
</dbReference>
<keyword evidence="11" id="KW-0378">Hydrolase</keyword>
<dbReference type="GO" id="GO:0016887">
    <property type="term" value="F:ATP hydrolysis activity"/>
    <property type="evidence" value="ECO:0007669"/>
    <property type="project" value="Ensembl"/>
</dbReference>
<feature type="region of interest" description="Disordered" evidence="18">
    <location>
        <begin position="196"/>
        <end position="215"/>
    </location>
</feature>
<evidence type="ECO:0000313" key="23">
    <source>
        <dbReference type="Ensembl" id="ENSECAP00000061699.1"/>
    </source>
</evidence>